<reference evidence="2" key="1">
    <citation type="submission" date="2020-11" db="EMBL/GenBank/DDBJ databases">
        <title>Bacterial whole genome sequence for Panacibacter sp. DH6.</title>
        <authorList>
            <person name="Le V."/>
            <person name="Ko S."/>
            <person name="Ahn C.-Y."/>
            <person name="Oh H.-M."/>
        </authorList>
    </citation>
    <scope>NUCLEOTIDE SEQUENCE</scope>
    <source>
        <strain evidence="2">DH6</strain>
    </source>
</reference>
<feature type="domain" description="PhnB-like" evidence="1">
    <location>
        <begin position="2"/>
        <end position="134"/>
    </location>
</feature>
<dbReference type="InterPro" id="IPR028973">
    <property type="entry name" value="PhnB-like"/>
</dbReference>
<dbReference type="PANTHER" id="PTHR33990">
    <property type="entry name" value="PROTEIN YJDN-RELATED"/>
    <property type="match status" value="1"/>
</dbReference>
<dbReference type="PANTHER" id="PTHR33990:SF1">
    <property type="entry name" value="PROTEIN YJDN"/>
    <property type="match status" value="1"/>
</dbReference>
<organism evidence="2 3">
    <name type="scientific">Panacibacter microcysteis</name>
    <dbReference type="NCBI Taxonomy" id="2793269"/>
    <lineage>
        <taxon>Bacteria</taxon>
        <taxon>Pseudomonadati</taxon>
        <taxon>Bacteroidota</taxon>
        <taxon>Chitinophagia</taxon>
        <taxon>Chitinophagales</taxon>
        <taxon>Chitinophagaceae</taxon>
        <taxon>Panacibacter</taxon>
    </lineage>
</organism>
<dbReference type="SUPFAM" id="SSF54593">
    <property type="entry name" value="Glyoxalase/Bleomycin resistance protein/Dihydroxybiphenyl dioxygenase"/>
    <property type="match status" value="1"/>
</dbReference>
<comment type="caution">
    <text evidence="2">The sequence shown here is derived from an EMBL/GenBank/DDBJ whole genome shotgun (WGS) entry which is preliminary data.</text>
</comment>
<dbReference type="InterPro" id="IPR029068">
    <property type="entry name" value="Glyas_Bleomycin-R_OHBP_Dase"/>
</dbReference>
<dbReference type="AlphaFoldDB" id="A0A931EBV7"/>
<dbReference type="Pfam" id="PF06983">
    <property type="entry name" value="3-dmu-9_3-mt"/>
    <property type="match status" value="1"/>
</dbReference>
<gene>
    <name evidence="2" type="ORF">I5907_16545</name>
</gene>
<proteinExistence type="predicted"/>
<accession>A0A931EBV7</accession>
<dbReference type="CDD" id="cd06588">
    <property type="entry name" value="PhnB_like"/>
    <property type="match status" value="1"/>
</dbReference>
<keyword evidence="3" id="KW-1185">Reference proteome</keyword>
<sequence length="139" mass="15432">MKFNPYLNFPGTAEDAFNFYKSVFGGDFLMVQRFKNMPDADKLPPGVAQMIMHISLPLNNDTILMGSDAPAQMGFKVIAGNNNYISVSPDSREQADMLFNGLSAGGQVEMPIADTFWGAYFGSFTDKFGTKWMINFQQS</sequence>
<evidence type="ECO:0000313" key="3">
    <source>
        <dbReference type="Proteomes" id="UP000628448"/>
    </source>
</evidence>
<dbReference type="RefSeq" id="WP_196991916.1">
    <property type="nucleotide sequence ID" value="NZ_JADWYR010000002.1"/>
</dbReference>
<evidence type="ECO:0000313" key="2">
    <source>
        <dbReference type="EMBL" id="MBG9377851.1"/>
    </source>
</evidence>
<dbReference type="Proteomes" id="UP000628448">
    <property type="component" value="Unassembled WGS sequence"/>
</dbReference>
<dbReference type="Gene3D" id="3.10.180.10">
    <property type="entry name" value="2,3-Dihydroxybiphenyl 1,2-Dioxygenase, domain 1"/>
    <property type="match status" value="1"/>
</dbReference>
<dbReference type="EMBL" id="JADWYR010000002">
    <property type="protein sequence ID" value="MBG9377851.1"/>
    <property type="molecule type" value="Genomic_DNA"/>
</dbReference>
<name>A0A931EBV7_9BACT</name>
<evidence type="ECO:0000259" key="1">
    <source>
        <dbReference type="Pfam" id="PF06983"/>
    </source>
</evidence>
<protein>
    <submittedName>
        <fullName evidence="2">VOC family protein</fullName>
    </submittedName>
</protein>